<keyword evidence="1" id="KW-1133">Transmembrane helix</keyword>
<dbReference type="Proteomes" id="UP001589607">
    <property type="component" value="Unassembled WGS sequence"/>
</dbReference>
<proteinExistence type="predicted"/>
<keyword evidence="1" id="KW-0472">Membrane</keyword>
<keyword evidence="1" id="KW-0812">Transmembrane</keyword>
<evidence type="ECO:0000256" key="1">
    <source>
        <dbReference type="SAM" id="Phobius"/>
    </source>
</evidence>
<dbReference type="RefSeq" id="WP_236458368.1">
    <property type="nucleotide sequence ID" value="NZ_CBCSGE010000016.1"/>
</dbReference>
<comment type="caution">
    <text evidence="2">The sequence shown here is derived from an EMBL/GenBank/DDBJ whole genome shotgun (WGS) entry which is preliminary data.</text>
</comment>
<dbReference type="EMBL" id="JBHMEY010000008">
    <property type="protein sequence ID" value="MFB9095630.1"/>
    <property type="molecule type" value="Genomic_DNA"/>
</dbReference>
<name>A0ABV5GJS2_9FLAO</name>
<organism evidence="2 3">
    <name type="scientific">Flavobacterium jumunjinense</name>
    <dbReference type="NCBI Taxonomy" id="998845"/>
    <lineage>
        <taxon>Bacteria</taxon>
        <taxon>Pseudomonadati</taxon>
        <taxon>Bacteroidota</taxon>
        <taxon>Flavobacteriia</taxon>
        <taxon>Flavobacteriales</taxon>
        <taxon>Flavobacteriaceae</taxon>
        <taxon>Flavobacterium</taxon>
    </lineage>
</organism>
<protein>
    <submittedName>
        <fullName evidence="2">Uncharacterized protein</fullName>
    </submittedName>
</protein>
<reference evidence="2 3" key="1">
    <citation type="submission" date="2024-09" db="EMBL/GenBank/DDBJ databases">
        <authorList>
            <person name="Sun Q."/>
            <person name="Mori K."/>
        </authorList>
    </citation>
    <scope>NUCLEOTIDE SEQUENCE [LARGE SCALE GENOMIC DNA]</scope>
    <source>
        <strain evidence="2 3">CECT 7955</strain>
    </source>
</reference>
<evidence type="ECO:0000313" key="3">
    <source>
        <dbReference type="Proteomes" id="UP001589607"/>
    </source>
</evidence>
<keyword evidence="3" id="KW-1185">Reference proteome</keyword>
<sequence length="90" mass="10006">MKKTDILIGFLIGLFGAFLGTYLSLSFFTEQGFVEGFRLMKQGGNIGKVITLGAIPNLIIFFFLLKKNKDLMARGIVLSMFILTIITLIL</sequence>
<feature type="transmembrane region" description="Helical" evidence="1">
    <location>
        <begin position="46"/>
        <end position="65"/>
    </location>
</feature>
<evidence type="ECO:0000313" key="2">
    <source>
        <dbReference type="EMBL" id="MFB9095630.1"/>
    </source>
</evidence>
<feature type="transmembrane region" description="Helical" evidence="1">
    <location>
        <begin position="6"/>
        <end position="25"/>
    </location>
</feature>
<gene>
    <name evidence="2" type="ORF">ACFFVF_03825</name>
</gene>
<feature type="transmembrane region" description="Helical" evidence="1">
    <location>
        <begin position="71"/>
        <end position="89"/>
    </location>
</feature>
<accession>A0ABV5GJS2</accession>